<name>A0ABS3JDU8_9BACT</name>
<proteinExistence type="predicted"/>
<comment type="caution">
    <text evidence="1">The sequence shown here is derived from an EMBL/GenBank/DDBJ whole genome shotgun (WGS) entry which is preliminary data.</text>
</comment>
<keyword evidence="2" id="KW-1185">Reference proteome</keyword>
<reference evidence="1 2" key="1">
    <citation type="submission" date="2021-03" db="EMBL/GenBank/DDBJ databases">
        <title>Fibrella sp. HMF5405 genome sequencing and assembly.</title>
        <authorList>
            <person name="Kang H."/>
            <person name="Kim H."/>
            <person name="Bae S."/>
            <person name="Joh K."/>
        </authorList>
    </citation>
    <scope>NUCLEOTIDE SEQUENCE [LARGE SCALE GENOMIC DNA]</scope>
    <source>
        <strain evidence="1 2">HMF5405</strain>
    </source>
</reference>
<dbReference type="RefSeq" id="WP_207328152.1">
    <property type="nucleotide sequence ID" value="NZ_JAFMYW010000002.1"/>
</dbReference>
<dbReference type="Proteomes" id="UP000664628">
    <property type="component" value="Unassembled WGS sequence"/>
</dbReference>
<gene>
    <name evidence="1" type="ORF">J2I46_06300</name>
</gene>
<sequence>MRNRSWGQGGIINACSGNTPNTSNLPGDLLAGDDSTAHLKTVLNYLVELRTRWERGEPVSLAMLTGVYSDQVVKKMLLTCDDADAHLFSAPLHSLIAYCEQQVAEN</sequence>
<evidence type="ECO:0000313" key="1">
    <source>
        <dbReference type="EMBL" id="MBO0948186.1"/>
    </source>
</evidence>
<accession>A0ABS3JDU8</accession>
<organism evidence="1 2">
    <name type="scientific">Fibrella forsythiae</name>
    <dbReference type="NCBI Taxonomy" id="2817061"/>
    <lineage>
        <taxon>Bacteria</taxon>
        <taxon>Pseudomonadati</taxon>
        <taxon>Bacteroidota</taxon>
        <taxon>Cytophagia</taxon>
        <taxon>Cytophagales</taxon>
        <taxon>Spirosomataceae</taxon>
        <taxon>Fibrella</taxon>
    </lineage>
</organism>
<protein>
    <submittedName>
        <fullName evidence="1">Uncharacterized protein</fullName>
    </submittedName>
</protein>
<dbReference type="EMBL" id="JAFMYW010000002">
    <property type="protein sequence ID" value="MBO0948186.1"/>
    <property type="molecule type" value="Genomic_DNA"/>
</dbReference>
<evidence type="ECO:0000313" key="2">
    <source>
        <dbReference type="Proteomes" id="UP000664628"/>
    </source>
</evidence>